<evidence type="ECO:0000313" key="2">
    <source>
        <dbReference type="Proteomes" id="UP000789366"/>
    </source>
</evidence>
<protein>
    <submittedName>
        <fullName evidence="1">13434_t:CDS:1</fullName>
    </submittedName>
</protein>
<dbReference type="EMBL" id="CAJVPW010008928">
    <property type="protein sequence ID" value="CAG8598472.1"/>
    <property type="molecule type" value="Genomic_DNA"/>
</dbReference>
<name>A0ACA9MKG3_9GLOM</name>
<reference evidence="1" key="1">
    <citation type="submission" date="2021-06" db="EMBL/GenBank/DDBJ databases">
        <authorList>
            <person name="Kallberg Y."/>
            <person name="Tangrot J."/>
            <person name="Rosling A."/>
        </authorList>
    </citation>
    <scope>NUCLEOTIDE SEQUENCE</scope>
    <source>
        <strain evidence="1">28 12/20/2015</strain>
    </source>
</reference>
<proteinExistence type="predicted"/>
<keyword evidence="2" id="KW-1185">Reference proteome</keyword>
<evidence type="ECO:0000313" key="1">
    <source>
        <dbReference type="EMBL" id="CAG8598472.1"/>
    </source>
</evidence>
<comment type="caution">
    <text evidence="1">The sequence shown here is derived from an EMBL/GenBank/DDBJ whole genome shotgun (WGS) entry which is preliminary data.</text>
</comment>
<sequence length="176" mass="20300">MNKKSAMNEESLKKRHRFPLEDNEKFISEAEDTRMQAATTITTITNISNSQILMVTITQQSRTEKNNGHYEAACSYYEKIWVREKLTQLEVHLTNECAGCPDDISRYWHEKDDQIRVSSENSLDSVVFNHSTTLLIEDIVDLTVENNSEHLTKMAQTISSADLDYNPLDVLHDFLE</sequence>
<gene>
    <name evidence="1" type="ORF">SPELUC_LOCUS7018</name>
</gene>
<organism evidence="1 2">
    <name type="scientific">Cetraspora pellucida</name>
    <dbReference type="NCBI Taxonomy" id="1433469"/>
    <lineage>
        <taxon>Eukaryota</taxon>
        <taxon>Fungi</taxon>
        <taxon>Fungi incertae sedis</taxon>
        <taxon>Mucoromycota</taxon>
        <taxon>Glomeromycotina</taxon>
        <taxon>Glomeromycetes</taxon>
        <taxon>Diversisporales</taxon>
        <taxon>Gigasporaceae</taxon>
        <taxon>Cetraspora</taxon>
    </lineage>
</organism>
<accession>A0ACA9MKG3</accession>
<feature type="non-terminal residue" evidence="1">
    <location>
        <position position="176"/>
    </location>
</feature>
<dbReference type="Proteomes" id="UP000789366">
    <property type="component" value="Unassembled WGS sequence"/>
</dbReference>